<evidence type="ECO:0000259" key="2">
    <source>
        <dbReference type="Pfam" id="PF15236"/>
    </source>
</evidence>
<feature type="region of interest" description="Disordered" evidence="1">
    <location>
        <begin position="385"/>
        <end position="408"/>
    </location>
</feature>
<feature type="region of interest" description="Disordered" evidence="1">
    <location>
        <begin position="194"/>
        <end position="242"/>
    </location>
</feature>
<dbReference type="AlphaFoldDB" id="A0ABD1JY42"/>
<sequence>MHFDSLHKVILPQASVLLCDKGDKCACSSLSHQRSSSVGTADTSVLGGDSQGRSSADTTTGSNPPQASYLRSMTALLDPAQLEERERKRLKQLEHRRAISSQVEERRRQREQEDLERKKKEQEEENRVTKERERLQQQYLLDAKRERNKEELLSRRAEEMLLSVQRAQEKAQMDKQLQRIRDLASKGHDVSKLLGSLEGRSTDSVQALSAESRSPPANLSVTVRAEDLSSASPRRETGVQTDMDGGISDAYLHCDYSVPVVDIVMEHCPTPPAQPRRFQGRAQLQKTSSGKDNVQNAAAELQGEVRDSNPYDQFQHTNHRGRSTNGKRPEWNTRQPSRPFVPASERYPQGLRLHRHESRLRRQMELMTLVEKNSWLRTTAPLPQELAPGSSVHPKNENIEQPKSKSTALQTDRLCSAPLPTFELQPQGSQSRDLVKERLENRSDALPSADYIPYVRTDEVYHLDPQAVPHTPEPQRKWQATGICGNIQSSPVPVRDPLLHPDVLKTCERQKAILKGLSDLRQVCRNILKMHLKENLSMCES</sequence>
<keyword evidence="4" id="KW-1185">Reference proteome</keyword>
<evidence type="ECO:0000313" key="3">
    <source>
        <dbReference type="EMBL" id="KAL2091638.1"/>
    </source>
</evidence>
<gene>
    <name evidence="3" type="ORF">ACEWY4_013901</name>
</gene>
<accession>A0ABD1JY42</accession>
<proteinExistence type="predicted"/>
<organism evidence="3 4">
    <name type="scientific">Coilia grayii</name>
    <name type="common">Gray's grenadier anchovy</name>
    <dbReference type="NCBI Taxonomy" id="363190"/>
    <lineage>
        <taxon>Eukaryota</taxon>
        <taxon>Metazoa</taxon>
        <taxon>Chordata</taxon>
        <taxon>Craniata</taxon>
        <taxon>Vertebrata</taxon>
        <taxon>Euteleostomi</taxon>
        <taxon>Actinopterygii</taxon>
        <taxon>Neopterygii</taxon>
        <taxon>Teleostei</taxon>
        <taxon>Clupei</taxon>
        <taxon>Clupeiformes</taxon>
        <taxon>Clupeoidei</taxon>
        <taxon>Engraulidae</taxon>
        <taxon>Coilinae</taxon>
        <taxon>Coilia</taxon>
    </lineage>
</organism>
<dbReference type="PANTHER" id="PTHR22736">
    <property type="entry name" value="COILED-COIL DOMAIN-CONTAINING PROTEIN 66"/>
    <property type="match status" value="1"/>
</dbReference>
<evidence type="ECO:0000313" key="4">
    <source>
        <dbReference type="Proteomes" id="UP001591681"/>
    </source>
</evidence>
<dbReference type="Pfam" id="PF15236">
    <property type="entry name" value="CCDC66"/>
    <property type="match status" value="1"/>
</dbReference>
<dbReference type="InterPro" id="IPR040467">
    <property type="entry name" value="CCDC66_dom"/>
</dbReference>
<dbReference type="Proteomes" id="UP001591681">
    <property type="component" value="Unassembled WGS sequence"/>
</dbReference>
<dbReference type="InterPro" id="IPR039183">
    <property type="entry name" value="CCD66"/>
</dbReference>
<feature type="region of interest" description="Disordered" evidence="1">
    <location>
        <begin position="302"/>
        <end position="344"/>
    </location>
</feature>
<feature type="compositionally biased region" description="Polar residues" evidence="1">
    <location>
        <begin position="29"/>
        <end position="43"/>
    </location>
</feature>
<feature type="region of interest" description="Disordered" evidence="1">
    <location>
        <begin position="29"/>
        <end position="68"/>
    </location>
</feature>
<comment type="caution">
    <text evidence="3">The sequence shown here is derived from an EMBL/GenBank/DDBJ whole genome shotgun (WGS) entry which is preliminary data.</text>
</comment>
<feature type="region of interest" description="Disordered" evidence="1">
    <location>
        <begin position="91"/>
        <end position="131"/>
    </location>
</feature>
<dbReference type="EMBL" id="JBHFQA010000011">
    <property type="protein sequence ID" value="KAL2091638.1"/>
    <property type="molecule type" value="Genomic_DNA"/>
</dbReference>
<feature type="compositionally biased region" description="Basic and acidic residues" evidence="1">
    <location>
        <begin position="394"/>
        <end position="403"/>
    </location>
</feature>
<feature type="domain" description="CCDC66" evidence="2">
    <location>
        <begin position="54"/>
        <end position="192"/>
    </location>
</feature>
<feature type="compositionally biased region" description="Polar residues" evidence="1">
    <location>
        <begin position="202"/>
        <end position="221"/>
    </location>
</feature>
<dbReference type="PANTHER" id="PTHR22736:SF2">
    <property type="entry name" value="COILED-COIL DOMAIN-CONTAINING PROTEIN 66"/>
    <property type="match status" value="1"/>
</dbReference>
<name>A0ABD1JY42_9TELE</name>
<evidence type="ECO:0000256" key="1">
    <source>
        <dbReference type="SAM" id="MobiDB-lite"/>
    </source>
</evidence>
<protein>
    <recommendedName>
        <fullName evidence="2">CCDC66 domain-containing protein</fullName>
    </recommendedName>
</protein>
<feature type="compositionally biased region" description="Polar residues" evidence="1">
    <location>
        <begin position="51"/>
        <end position="68"/>
    </location>
</feature>
<reference evidence="3 4" key="1">
    <citation type="submission" date="2024-09" db="EMBL/GenBank/DDBJ databases">
        <title>A chromosome-level genome assembly of Gray's grenadier anchovy, Coilia grayii.</title>
        <authorList>
            <person name="Fu Z."/>
        </authorList>
    </citation>
    <scope>NUCLEOTIDE SEQUENCE [LARGE SCALE GENOMIC DNA]</scope>
    <source>
        <strain evidence="3">G4</strain>
        <tissue evidence="3">Muscle</tissue>
    </source>
</reference>